<evidence type="ECO:0000259" key="16">
    <source>
        <dbReference type="Pfam" id="PF13632"/>
    </source>
</evidence>
<keyword evidence="15" id="KW-0812">Transmembrane</keyword>
<sequence length="405" mass="45149">MSARIGPRRVLLAAAVVLAAAAVWAIHHVFAVSGALDGAGHRFTYVYAGMFLLLLWQIGGAYLERPATATGQAREYLDGLRVVAIVPVYNEDPAALRACLESMVSQANAGKRHAQAVAVRATGDADIYWTVDSDTVSDPRALDELLLPFADPRVQSVAGVVMAANVGSSFLARITDLWFVTGQLTDRSSLSVFGAVWVNSGPIAAYRAEVVRDNLDGYLTERFFGRHVAFSDDSLLTLYAMVRGRTVQQPTAFAFALMPDRFGHLCRMYLRWMRGSFIRSWWRVRYLPLRSYAWWAHLLRWASMVVATVVFVTVVFVSPMVEPTLTALPWLLSVTFIVGWAQTLRYLTVRRSDESTGRRVWTWLLAPVAVVFAAVVLRVIRWYGAATCWRTGWGTRQQVEVVLAR</sequence>
<dbReference type="InterPro" id="IPR029044">
    <property type="entry name" value="Nucleotide-diphossugar_trans"/>
</dbReference>
<dbReference type="SUPFAM" id="SSF53448">
    <property type="entry name" value="Nucleotide-diphospho-sugar transferases"/>
    <property type="match status" value="1"/>
</dbReference>
<dbReference type="GO" id="GO:0005886">
    <property type="term" value="C:plasma membrane"/>
    <property type="evidence" value="ECO:0007669"/>
    <property type="project" value="UniProtKB-SubCell"/>
</dbReference>
<feature type="domain" description="Glycosyltransferase 2-like" evidence="16">
    <location>
        <begin position="131"/>
        <end position="337"/>
    </location>
</feature>
<gene>
    <name evidence="17" type="ORF">ENC19_23955</name>
</gene>
<comment type="similarity">
    <text evidence="3">Belongs to the NodC/HAS family.</text>
</comment>
<evidence type="ECO:0000256" key="9">
    <source>
        <dbReference type="ARBA" id="ARBA00037408"/>
    </source>
</evidence>
<comment type="subcellular location">
    <subcellularLocation>
        <location evidence="1">Cell membrane</location>
    </subcellularLocation>
</comment>
<dbReference type="GO" id="GO:0050501">
    <property type="term" value="F:hyaluronan synthase activity"/>
    <property type="evidence" value="ECO:0007669"/>
    <property type="project" value="UniProtKB-EC"/>
</dbReference>
<keyword evidence="18" id="KW-1185">Reference proteome</keyword>
<dbReference type="RefSeq" id="WP_164449317.1">
    <property type="nucleotide sequence ID" value="NZ_SAIY01000009.1"/>
</dbReference>
<organism evidence="17 18">
    <name type="scientific">Verrucosispora sioxanthis</name>
    <dbReference type="NCBI Taxonomy" id="2499994"/>
    <lineage>
        <taxon>Bacteria</taxon>
        <taxon>Bacillati</taxon>
        <taxon>Actinomycetota</taxon>
        <taxon>Actinomycetes</taxon>
        <taxon>Micromonosporales</taxon>
        <taxon>Micromonosporaceae</taxon>
        <taxon>Micromonospora</taxon>
    </lineage>
</organism>
<evidence type="ECO:0000256" key="8">
    <source>
        <dbReference type="ARBA" id="ARBA00023136"/>
    </source>
</evidence>
<reference evidence="17 18" key="1">
    <citation type="submission" date="2020-02" db="EMBL/GenBank/DDBJ databases">
        <title>Draft Genome Sequence of Verrucosispora sp. Strain CWR15, Isolated from Gulf of Mexico Sponge.</title>
        <authorList>
            <person name="Kennedy S.J."/>
            <person name="Cella E."/>
            <person name="Azarian T."/>
            <person name="Baker B.J."/>
            <person name="Shaw L.N."/>
        </authorList>
    </citation>
    <scope>NUCLEOTIDE SEQUENCE [LARGE SCALE GENOMIC DNA]</scope>
    <source>
        <strain evidence="17 18">CWR15</strain>
    </source>
</reference>
<feature type="transmembrane region" description="Helical" evidence="15">
    <location>
        <begin position="360"/>
        <end position="380"/>
    </location>
</feature>
<dbReference type="EMBL" id="SAIY01000009">
    <property type="protein sequence ID" value="NGM15469.1"/>
    <property type="molecule type" value="Genomic_DNA"/>
</dbReference>
<evidence type="ECO:0000256" key="2">
    <source>
        <dbReference type="ARBA" id="ARBA00004698"/>
    </source>
</evidence>
<dbReference type="InterPro" id="IPR001173">
    <property type="entry name" value="Glyco_trans_2-like"/>
</dbReference>
<evidence type="ECO:0000313" key="18">
    <source>
        <dbReference type="Proteomes" id="UP000478148"/>
    </source>
</evidence>
<dbReference type="EC" id="2.4.1.212" evidence="4"/>
<evidence type="ECO:0000256" key="4">
    <source>
        <dbReference type="ARBA" id="ARBA00012207"/>
    </source>
</evidence>
<name>A0A6M1LB69_9ACTN</name>
<keyword evidence="6" id="KW-0328">Glycosyltransferase</keyword>
<dbReference type="AlphaFoldDB" id="A0A6M1LB69"/>
<evidence type="ECO:0000256" key="14">
    <source>
        <dbReference type="ARBA" id="ARBA00048168"/>
    </source>
</evidence>
<keyword evidence="15" id="KW-1133">Transmembrane helix</keyword>
<keyword evidence="8 15" id="KW-0472">Membrane</keyword>
<evidence type="ECO:0000256" key="3">
    <source>
        <dbReference type="ARBA" id="ARBA00006782"/>
    </source>
</evidence>
<evidence type="ECO:0000256" key="5">
    <source>
        <dbReference type="ARBA" id="ARBA00022475"/>
    </source>
</evidence>
<comment type="catalytic activity">
    <reaction evidence="14">
        <text>N-acetyl-beta-D-glucosaminyl-(1-&gt;4)-[hyaluronan](n) + UDP-alpha-D-glucuronate = [hyaluronan](n+1) + UDP + H(+)</text>
        <dbReference type="Rhea" id="RHEA:12528"/>
        <dbReference type="Rhea" id="RHEA-COMP:12585"/>
        <dbReference type="Rhea" id="RHEA-COMP:12587"/>
        <dbReference type="ChEBI" id="CHEBI:15378"/>
        <dbReference type="ChEBI" id="CHEBI:58052"/>
        <dbReference type="ChEBI" id="CHEBI:58223"/>
        <dbReference type="ChEBI" id="CHEBI:132153"/>
        <dbReference type="ChEBI" id="CHEBI:132154"/>
        <dbReference type="EC" id="2.4.1.212"/>
    </reaction>
</comment>
<accession>A0A6M1LB69</accession>
<feature type="transmembrane region" description="Helical" evidence="15">
    <location>
        <begin position="327"/>
        <end position="348"/>
    </location>
</feature>
<protein>
    <recommendedName>
        <fullName evidence="10">Hyaluronan synthase</fullName>
        <ecNumber evidence="4">2.4.1.212</ecNumber>
    </recommendedName>
    <alternativeName>
        <fullName evidence="12">Hyaluronate synthase</fullName>
    </alternativeName>
    <alternativeName>
        <fullName evidence="11">Hyaluronic acid synthase</fullName>
    </alternativeName>
</protein>
<dbReference type="Pfam" id="PF13632">
    <property type="entry name" value="Glyco_trans_2_3"/>
    <property type="match status" value="1"/>
</dbReference>
<evidence type="ECO:0000256" key="7">
    <source>
        <dbReference type="ARBA" id="ARBA00022679"/>
    </source>
</evidence>
<evidence type="ECO:0000256" key="12">
    <source>
        <dbReference type="ARBA" id="ARBA00043237"/>
    </source>
</evidence>
<comment type="caution">
    <text evidence="17">The sequence shown here is derived from an EMBL/GenBank/DDBJ whole genome shotgun (WGS) entry which is preliminary data.</text>
</comment>
<comment type="catalytic activity">
    <reaction evidence="13">
        <text>[hyaluronan](n) + UDP-N-acetyl-alpha-D-glucosamine = N-acetyl-beta-D-glucosaminyl-(1-&gt;4)-[hyaluronan](n) + UDP + H(+)</text>
        <dbReference type="Rhea" id="RHEA:20465"/>
        <dbReference type="Rhea" id="RHEA-COMP:12583"/>
        <dbReference type="Rhea" id="RHEA-COMP:12585"/>
        <dbReference type="ChEBI" id="CHEBI:15378"/>
        <dbReference type="ChEBI" id="CHEBI:57705"/>
        <dbReference type="ChEBI" id="CHEBI:58223"/>
        <dbReference type="ChEBI" id="CHEBI:132153"/>
        <dbReference type="ChEBI" id="CHEBI:132154"/>
        <dbReference type="EC" id="2.4.1.212"/>
    </reaction>
</comment>
<evidence type="ECO:0000256" key="15">
    <source>
        <dbReference type="SAM" id="Phobius"/>
    </source>
</evidence>
<feature type="transmembrane region" description="Helical" evidence="15">
    <location>
        <begin position="44"/>
        <end position="63"/>
    </location>
</feature>
<evidence type="ECO:0000256" key="6">
    <source>
        <dbReference type="ARBA" id="ARBA00022676"/>
    </source>
</evidence>
<dbReference type="PANTHER" id="PTHR22913:SF12">
    <property type="entry name" value="MANNURONAN SYNTHASE"/>
    <property type="match status" value="1"/>
</dbReference>
<keyword evidence="7 17" id="KW-0808">Transferase</keyword>
<evidence type="ECO:0000256" key="13">
    <source>
        <dbReference type="ARBA" id="ARBA00047709"/>
    </source>
</evidence>
<dbReference type="GO" id="GO:0030213">
    <property type="term" value="P:hyaluronan biosynthetic process"/>
    <property type="evidence" value="ECO:0007669"/>
    <property type="project" value="TreeGrafter"/>
</dbReference>
<evidence type="ECO:0000313" key="17">
    <source>
        <dbReference type="EMBL" id="NGM15469.1"/>
    </source>
</evidence>
<evidence type="ECO:0000256" key="11">
    <source>
        <dbReference type="ARBA" id="ARBA00042148"/>
    </source>
</evidence>
<dbReference type="GO" id="GO:0085029">
    <property type="term" value="P:extracellular matrix assembly"/>
    <property type="evidence" value="ECO:0007669"/>
    <property type="project" value="TreeGrafter"/>
</dbReference>
<evidence type="ECO:0000256" key="1">
    <source>
        <dbReference type="ARBA" id="ARBA00004236"/>
    </source>
</evidence>
<dbReference type="PANTHER" id="PTHR22913">
    <property type="entry name" value="HYALURONAN SYNTHASE"/>
    <property type="match status" value="1"/>
</dbReference>
<keyword evidence="5" id="KW-1003">Cell membrane</keyword>
<comment type="function">
    <text evidence="9">Glycosaminoglycan synthesis. The hyaluronic acid capsule is involved in the pathogenicity of group A Streptococci; it may be the major virulence determinant.</text>
</comment>
<evidence type="ECO:0000256" key="10">
    <source>
        <dbReference type="ARBA" id="ARBA00040508"/>
    </source>
</evidence>
<dbReference type="Proteomes" id="UP000478148">
    <property type="component" value="Unassembled WGS sequence"/>
</dbReference>
<comment type="pathway">
    <text evidence="2">Glycan biosynthesis; hyaluronan biosynthesis.</text>
</comment>
<proteinExistence type="inferred from homology"/>
<feature type="transmembrane region" description="Helical" evidence="15">
    <location>
        <begin position="298"/>
        <end position="321"/>
    </location>
</feature>